<dbReference type="InterPro" id="IPR052707">
    <property type="entry name" value="OsmC_Ohr_Peroxiredoxin"/>
</dbReference>
<comment type="caution">
    <text evidence="2">The sequence shown here is derived from an EMBL/GenBank/DDBJ whole genome shotgun (WGS) entry which is preliminary data.</text>
</comment>
<evidence type="ECO:0000256" key="1">
    <source>
        <dbReference type="SAM" id="MobiDB-lite"/>
    </source>
</evidence>
<organism evidence="2 3">
    <name type="scientific">Neokomagataea tanensis NBRC 106556</name>
    <dbReference type="NCBI Taxonomy" id="1223519"/>
    <lineage>
        <taxon>Bacteria</taxon>
        <taxon>Pseudomonadati</taxon>
        <taxon>Pseudomonadota</taxon>
        <taxon>Alphaproteobacteria</taxon>
        <taxon>Acetobacterales</taxon>
        <taxon>Acetobacteraceae</taxon>
        <taxon>Neokomagataea</taxon>
    </lineage>
</organism>
<dbReference type="PANTHER" id="PTHR42830">
    <property type="entry name" value="OSMOTICALLY INDUCIBLE FAMILY PROTEIN"/>
    <property type="match status" value="1"/>
</dbReference>
<name>A0ABQ0QI60_9PROT</name>
<evidence type="ECO:0000313" key="2">
    <source>
        <dbReference type="EMBL" id="GBR45693.1"/>
    </source>
</evidence>
<dbReference type="InterPro" id="IPR003718">
    <property type="entry name" value="OsmC/Ohr_fam"/>
</dbReference>
<dbReference type="Pfam" id="PF02566">
    <property type="entry name" value="OsmC"/>
    <property type="match status" value="1"/>
</dbReference>
<dbReference type="Proteomes" id="UP001062443">
    <property type="component" value="Unassembled WGS sequence"/>
</dbReference>
<dbReference type="PANTHER" id="PTHR42830:SF1">
    <property type="entry name" value="OSMOTICALLY INDUCIBLE FAMILY PROTEIN"/>
    <property type="match status" value="1"/>
</dbReference>
<dbReference type="RefSeq" id="WP_068168194.1">
    <property type="nucleotide sequence ID" value="NZ_BAQB01000008.1"/>
</dbReference>
<sequence>MTITKTASAHWSGGIKDGKGTISTQSGALSEQPYGFNTRFEDKPGTNPEELLGAAHAGCFTMALSLILGNAGLTATALDTKATVSLDQVKDGFAISKVHLTLRATVPGATEEQFLELANTAKAGCPLSKVINAEITLDAALNE</sequence>
<reference evidence="2" key="1">
    <citation type="submission" date="2013-04" db="EMBL/GenBank/DDBJ databases">
        <title>The genome sequencing project of 58 acetic acid bacteria.</title>
        <authorList>
            <person name="Okamoto-Kainuma A."/>
            <person name="Ishikawa M."/>
            <person name="Umino S."/>
            <person name="Koizumi Y."/>
            <person name="Shiwa Y."/>
            <person name="Yoshikawa H."/>
            <person name="Matsutani M."/>
            <person name="Matsushita K."/>
        </authorList>
    </citation>
    <scope>NUCLEOTIDE SEQUENCE</scope>
    <source>
        <strain evidence="2">NBRC 106556</strain>
    </source>
</reference>
<keyword evidence="3" id="KW-1185">Reference proteome</keyword>
<accession>A0ABQ0QI60</accession>
<dbReference type="Gene3D" id="3.30.300.20">
    <property type="match status" value="1"/>
</dbReference>
<dbReference type="InterPro" id="IPR015946">
    <property type="entry name" value="KH_dom-like_a/b"/>
</dbReference>
<dbReference type="InterPro" id="IPR036102">
    <property type="entry name" value="OsmC/Ohrsf"/>
</dbReference>
<dbReference type="InterPro" id="IPR019904">
    <property type="entry name" value="Peroxiredoxin_OsmC"/>
</dbReference>
<evidence type="ECO:0000313" key="3">
    <source>
        <dbReference type="Proteomes" id="UP001062443"/>
    </source>
</evidence>
<dbReference type="EMBL" id="BAQB01000008">
    <property type="protein sequence ID" value="GBR45693.1"/>
    <property type="molecule type" value="Genomic_DNA"/>
</dbReference>
<protein>
    <submittedName>
        <fullName evidence="2">Osmotically inducible protein OsmC</fullName>
    </submittedName>
</protein>
<gene>
    <name evidence="2" type="ORF">AA106556_0861</name>
</gene>
<proteinExistence type="predicted"/>
<dbReference type="NCBIfam" id="TIGR03562">
    <property type="entry name" value="osmo_induc_OsmC"/>
    <property type="match status" value="1"/>
</dbReference>
<feature type="region of interest" description="Disordered" evidence="1">
    <location>
        <begin position="1"/>
        <end position="45"/>
    </location>
</feature>
<dbReference type="SUPFAM" id="SSF82784">
    <property type="entry name" value="OsmC-like"/>
    <property type="match status" value="1"/>
</dbReference>